<evidence type="ECO:0000313" key="2">
    <source>
        <dbReference type="EMBL" id="JAH74999.1"/>
    </source>
</evidence>
<feature type="compositionally biased region" description="Polar residues" evidence="1">
    <location>
        <begin position="69"/>
        <end position="78"/>
    </location>
</feature>
<name>A0A0E9VA60_ANGAN</name>
<reference evidence="2" key="2">
    <citation type="journal article" date="2015" name="Fish Shellfish Immunol.">
        <title>Early steps in the European eel (Anguilla anguilla)-Vibrio vulnificus interaction in the gills: Role of the RtxA13 toxin.</title>
        <authorList>
            <person name="Callol A."/>
            <person name="Pajuelo D."/>
            <person name="Ebbesson L."/>
            <person name="Teles M."/>
            <person name="MacKenzie S."/>
            <person name="Amaro C."/>
        </authorList>
    </citation>
    <scope>NUCLEOTIDE SEQUENCE</scope>
</reference>
<accession>A0A0E9VA60</accession>
<proteinExistence type="predicted"/>
<reference evidence="2" key="1">
    <citation type="submission" date="2014-11" db="EMBL/GenBank/DDBJ databases">
        <authorList>
            <person name="Amaro Gonzalez C."/>
        </authorList>
    </citation>
    <scope>NUCLEOTIDE SEQUENCE</scope>
</reference>
<dbReference type="AlphaFoldDB" id="A0A0E9VA60"/>
<protein>
    <submittedName>
        <fullName evidence="2">Uncharacterized protein</fullName>
    </submittedName>
</protein>
<organism evidence="2">
    <name type="scientific">Anguilla anguilla</name>
    <name type="common">European freshwater eel</name>
    <name type="synonym">Muraena anguilla</name>
    <dbReference type="NCBI Taxonomy" id="7936"/>
    <lineage>
        <taxon>Eukaryota</taxon>
        <taxon>Metazoa</taxon>
        <taxon>Chordata</taxon>
        <taxon>Craniata</taxon>
        <taxon>Vertebrata</taxon>
        <taxon>Euteleostomi</taxon>
        <taxon>Actinopterygii</taxon>
        <taxon>Neopterygii</taxon>
        <taxon>Teleostei</taxon>
        <taxon>Anguilliformes</taxon>
        <taxon>Anguillidae</taxon>
        <taxon>Anguilla</taxon>
    </lineage>
</organism>
<evidence type="ECO:0000256" key="1">
    <source>
        <dbReference type="SAM" id="MobiDB-lite"/>
    </source>
</evidence>
<feature type="region of interest" description="Disordered" evidence="1">
    <location>
        <begin position="53"/>
        <end position="78"/>
    </location>
</feature>
<sequence>MILCFPNSLGEGPLLLPNDNAPGHTARSIQKWLVWKNLTSLYRALTSTPSTTFGVNWKANREPGPISAQPHQSTFLAE</sequence>
<dbReference type="EMBL" id="GBXM01033578">
    <property type="protein sequence ID" value="JAH74999.1"/>
    <property type="molecule type" value="Transcribed_RNA"/>
</dbReference>